<proteinExistence type="predicted"/>
<reference evidence="1 2" key="1">
    <citation type="journal article" date="2014" name="Appl. Environ. Microbiol.">
        <title>Gut symbionts from distinct hosts exhibit genotoxic activity via divergent colibactin biosynthetic pathways.</title>
        <authorList>
            <person name="Engel P."/>
            <person name="Vizcaino M.I."/>
            <person name="Crawford J.M."/>
        </authorList>
    </citation>
    <scope>NUCLEOTIDE SEQUENCE [LARGE SCALE GENOMIC DNA]</scope>
    <source>
        <strain evidence="1 2">PEB0191</strain>
    </source>
</reference>
<dbReference type="Proteomes" id="UP000030901">
    <property type="component" value="Chromosome"/>
</dbReference>
<evidence type="ECO:0000313" key="2">
    <source>
        <dbReference type="Proteomes" id="UP000030901"/>
    </source>
</evidence>
<name>A0A0A7S1M7_FRIPE</name>
<accession>A0A0A7S1M7</accession>
<dbReference type="KEGG" id="fpp:FPB0191_01624"/>
<evidence type="ECO:0000313" key="1">
    <source>
        <dbReference type="EMBL" id="AJA45440.1"/>
    </source>
</evidence>
<sequence length="45" mass="5067">MAAQSNVDEKIEKNDDNLSNKTVGIILTAAYKEQLEKNIMKLTRS</sequence>
<dbReference type="RefSeq" id="WP_162485171.1">
    <property type="nucleotide sequence ID" value="NZ_CP009056.1"/>
</dbReference>
<keyword evidence="2" id="KW-1185">Reference proteome</keyword>
<dbReference type="HOGENOM" id="CLU_3200168_0_0_6"/>
<dbReference type="AlphaFoldDB" id="A0A0A7S1M7"/>
<dbReference type="EMBL" id="CP009056">
    <property type="protein sequence ID" value="AJA45440.1"/>
    <property type="molecule type" value="Genomic_DNA"/>
</dbReference>
<protein>
    <submittedName>
        <fullName evidence="1">Uncharacterized protein</fullName>
    </submittedName>
</protein>
<organism evidence="1 2">
    <name type="scientific">Frischella perrara</name>
    <dbReference type="NCBI Taxonomy" id="1267021"/>
    <lineage>
        <taxon>Bacteria</taxon>
        <taxon>Pseudomonadati</taxon>
        <taxon>Pseudomonadota</taxon>
        <taxon>Gammaproteobacteria</taxon>
        <taxon>Orbales</taxon>
        <taxon>Orbaceae</taxon>
        <taxon>Frischella</taxon>
    </lineage>
</organism>
<gene>
    <name evidence="1" type="ORF">FPB0191_01624</name>
</gene>